<dbReference type="InterPro" id="IPR036514">
    <property type="entry name" value="SGNH_hydro_sf"/>
</dbReference>
<protein>
    <submittedName>
        <fullName evidence="1">Sialate O-acetylesterase</fullName>
    </submittedName>
</protein>
<evidence type="ECO:0000313" key="2">
    <source>
        <dbReference type="Proteomes" id="UP000825701"/>
    </source>
</evidence>
<gene>
    <name evidence="1" type="ORF">K6K41_24615</name>
</gene>
<dbReference type="KEGG" id="cmet:K6K41_24615"/>
<dbReference type="SUPFAM" id="SSF52266">
    <property type="entry name" value="SGNH hydrolase"/>
    <property type="match status" value="1"/>
</dbReference>
<evidence type="ECO:0000313" key="1">
    <source>
        <dbReference type="EMBL" id="QZN99808.1"/>
    </source>
</evidence>
<dbReference type="Gene3D" id="3.40.50.1110">
    <property type="entry name" value="SGNH hydrolase"/>
    <property type="match status" value="1"/>
</dbReference>
<dbReference type="Proteomes" id="UP000825701">
    <property type="component" value="Chromosome"/>
</dbReference>
<dbReference type="EMBL" id="CP081869">
    <property type="protein sequence ID" value="QZN99808.1"/>
    <property type="molecule type" value="Genomic_DNA"/>
</dbReference>
<name>A0A9E6UN44_9HYPH</name>
<dbReference type="AlphaFoldDB" id="A0A9E6UN44"/>
<dbReference type="RefSeq" id="WP_261402920.1">
    <property type="nucleotide sequence ID" value="NZ_CP081869.1"/>
</dbReference>
<reference evidence="1" key="1">
    <citation type="submission" date="2021-08" db="EMBL/GenBank/DDBJ databases">
        <authorList>
            <person name="Zhang H."/>
            <person name="Xu M."/>
            <person name="Yu Z."/>
            <person name="Yang L."/>
            <person name="Cai Y."/>
        </authorList>
    </citation>
    <scope>NUCLEOTIDE SEQUENCE</scope>
    <source>
        <strain evidence="1">CHL1</strain>
    </source>
</reference>
<accession>A0A9E6UN44</accession>
<organism evidence="1 2">
    <name type="scientific">Chenggangzhangella methanolivorans</name>
    <dbReference type="NCBI Taxonomy" id="1437009"/>
    <lineage>
        <taxon>Bacteria</taxon>
        <taxon>Pseudomonadati</taxon>
        <taxon>Pseudomonadota</taxon>
        <taxon>Alphaproteobacteria</taxon>
        <taxon>Hyphomicrobiales</taxon>
        <taxon>Methylopilaceae</taxon>
        <taxon>Chenggangzhangella</taxon>
    </lineage>
</organism>
<dbReference type="GO" id="GO:0016788">
    <property type="term" value="F:hydrolase activity, acting on ester bonds"/>
    <property type="evidence" value="ECO:0007669"/>
    <property type="project" value="UniProtKB-ARBA"/>
</dbReference>
<keyword evidence="2" id="KW-1185">Reference proteome</keyword>
<proteinExistence type="predicted"/>
<sequence>MATPRLAGPPGPAFAKWRPDYEAGDSVDARDLVPLAGRQWLAKRATSLVPGEPGSDVDWDPYLDFRPAAEAAAAAEGFAGEAAGSAGAAEGFAEAATTKAGEASGYAQAAGGSAGAAAGSAQAAAGSAVVAGTAVGQTQGNATAAAASSAAAKDFRDQAQAMVGSGALVVDTLVELNANATALVGFVEEAANVGLYLRTVRNDPATDWQLISPWTLIGLGLQAELAQSALDPRPARVVGEDGRVYDWAVTMNERLALAFARDGAVRLMGELHSEVALPGYLKAWLDRAERILLAFTESGGVQVPGMTFEVVSLPGYLFAMTDKSGRIFLGFDESGVMVQPAIGGGAVVDKPPPSVHVFTDVNQFFFNGQSLGHGKGAFPILSTVQPYGNKTFIGGVSAVFNESDGDRSAWKPLVEEHNGEDHYESPTSATLNGIVKLLIDEDGVAWGDQDGVWFGSNPGRESQPISVLSPGGFYYSRLLTHIDACASLCAQDGKSHSVQGQGWVQGTADYGLETSAESYKAALIDLAKRFGDDAVARTRQTFRPITVVNQSADHISSYGRPRPTIALAQLAACAESPDLIMAGPTYHLPYQSDRVHLANDGSRLMGLMTAIATKRTLADEVRWRPLEPIGHAWGLRTIDIRFHVPVGGLVFATDVVSAVANNGFDLFDEETGALIDIITSVQVVGPKRDRVRIRTDSDIPINAVLAYARGRTGETWPRGNLRDEQGATITYTMSNGAVRRMDNYSVLFEIHQEA</sequence>